<dbReference type="RefSeq" id="WP_258295060.1">
    <property type="nucleotide sequence ID" value="NZ_JANKJG010000008.1"/>
</dbReference>
<sequence length="41" mass="4496">MQTLHSGYKGLSLLMLLNWDRALYLATIAGSLWLGAFIGSL</sequence>
<evidence type="ECO:0000256" key="1">
    <source>
        <dbReference type="SAM" id="Phobius"/>
    </source>
</evidence>
<comment type="caution">
    <text evidence="2">The sequence shown here is derived from an EMBL/GenBank/DDBJ whole genome shotgun (WGS) entry which is preliminary data.</text>
</comment>
<protein>
    <submittedName>
        <fullName evidence="2">Uncharacterized protein</fullName>
    </submittedName>
</protein>
<keyword evidence="1" id="KW-0812">Transmembrane</keyword>
<keyword evidence="1" id="KW-0472">Membrane</keyword>
<keyword evidence="3" id="KW-1185">Reference proteome</keyword>
<dbReference type="EMBL" id="JANKJG010000008">
    <property type="protein sequence ID" value="MCR8827292.1"/>
    <property type="molecule type" value="Genomic_DNA"/>
</dbReference>
<proteinExistence type="predicted"/>
<evidence type="ECO:0000313" key="2">
    <source>
        <dbReference type="EMBL" id="MCR8827292.1"/>
    </source>
</evidence>
<feature type="transmembrane region" description="Helical" evidence="1">
    <location>
        <begin position="22"/>
        <end position="39"/>
    </location>
</feature>
<keyword evidence="1" id="KW-1133">Transmembrane helix</keyword>
<name>A0ABT1Z2C0_9RHOB</name>
<evidence type="ECO:0000313" key="3">
    <source>
        <dbReference type="Proteomes" id="UP001165396"/>
    </source>
</evidence>
<organism evidence="2 3">
    <name type="scientific">Pseudosulfitobacter koreensis</name>
    <dbReference type="NCBI Taxonomy" id="2968472"/>
    <lineage>
        <taxon>Bacteria</taxon>
        <taxon>Pseudomonadati</taxon>
        <taxon>Pseudomonadota</taxon>
        <taxon>Alphaproteobacteria</taxon>
        <taxon>Rhodobacterales</taxon>
        <taxon>Roseobacteraceae</taxon>
        <taxon>Pseudosulfitobacter</taxon>
    </lineage>
</organism>
<dbReference type="Proteomes" id="UP001165396">
    <property type="component" value="Unassembled WGS sequence"/>
</dbReference>
<reference evidence="2" key="1">
    <citation type="submission" date="2022-07" db="EMBL/GenBank/DDBJ databases">
        <title>Pseudosulfitobacter sp. strain AP-MA-4, whole genome sequence.</title>
        <authorList>
            <person name="Jiang Y."/>
        </authorList>
    </citation>
    <scope>NUCLEOTIDE SEQUENCE</scope>
    <source>
        <strain evidence="2">AP-MA-4</strain>
    </source>
</reference>
<accession>A0ABT1Z2C0</accession>
<gene>
    <name evidence="2" type="ORF">NTA49_12175</name>
</gene>